<reference evidence="1" key="1">
    <citation type="submission" date="2023-04" db="EMBL/GenBank/DDBJ databases">
        <title>A chromosome-level genome assembly of the parasitoid wasp Eretmocerus hayati.</title>
        <authorList>
            <person name="Zhong Y."/>
            <person name="Liu S."/>
            <person name="Liu Y."/>
        </authorList>
    </citation>
    <scope>NUCLEOTIDE SEQUENCE</scope>
    <source>
        <strain evidence="1">ZJU_SS_LIU_2023</strain>
    </source>
</reference>
<dbReference type="Proteomes" id="UP001239111">
    <property type="component" value="Chromosome 2"/>
</dbReference>
<accession>A0ACC2P4U0</accession>
<keyword evidence="2" id="KW-1185">Reference proteome</keyword>
<dbReference type="EMBL" id="CM056742">
    <property type="protein sequence ID" value="KAJ8678410.1"/>
    <property type="molecule type" value="Genomic_DNA"/>
</dbReference>
<evidence type="ECO:0000313" key="1">
    <source>
        <dbReference type="EMBL" id="KAJ8678410.1"/>
    </source>
</evidence>
<sequence length="147" mass="17038">MDPQRLALLQLERNLIAGVCRGVELEPCLWNPLDSNYRNYTAKSLASRRIAQQINRTVFRRLPQHCITGADAKLLWEGYRSTWMRYQNRIIGGDFGLGARVATPALFKLRGTHFLLNYSLHANGQNNVDIRSRLDNMIRSRLREARR</sequence>
<gene>
    <name evidence="1" type="ORF">QAD02_014197</name>
</gene>
<protein>
    <submittedName>
        <fullName evidence="1">Uncharacterized protein</fullName>
    </submittedName>
</protein>
<organism evidence="1 2">
    <name type="scientific">Eretmocerus hayati</name>
    <dbReference type="NCBI Taxonomy" id="131215"/>
    <lineage>
        <taxon>Eukaryota</taxon>
        <taxon>Metazoa</taxon>
        <taxon>Ecdysozoa</taxon>
        <taxon>Arthropoda</taxon>
        <taxon>Hexapoda</taxon>
        <taxon>Insecta</taxon>
        <taxon>Pterygota</taxon>
        <taxon>Neoptera</taxon>
        <taxon>Endopterygota</taxon>
        <taxon>Hymenoptera</taxon>
        <taxon>Apocrita</taxon>
        <taxon>Proctotrupomorpha</taxon>
        <taxon>Chalcidoidea</taxon>
        <taxon>Aphelinidae</taxon>
        <taxon>Aphelininae</taxon>
        <taxon>Eretmocerus</taxon>
    </lineage>
</organism>
<proteinExistence type="predicted"/>
<evidence type="ECO:0000313" key="2">
    <source>
        <dbReference type="Proteomes" id="UP001239111"/>
    </source>
</evidence>
<name>A0ACC2P4U0_9HYME</name>
<comment type="caution">
    <text evidence="1">The sequence shown here is derived from an EMBL/GenBank/DDBJ whole genome shotgun (WGS) entry which is preliminary data.</text>
</comment>